<comment type="similarity">
    <text evidence="13">Belongs to the peptidase M48 family.</text>
</comment>
<feature type="binding site" evidence="12">
    <location>
        <position position="276"/>
    </location>
    <ligand>
        <name>Zn(2+)</name>
        <dbReference type="ChEBI" id="CHEBI:29105"/>
        <note>catalytic</note>
    </ligand>
</feature>
<feature type="active site" evidence="11">
    <location>
        <position position="277"/>
    </location>
</feature>
<feature type="transmembrane region" description="Helical" evidence="14">
    <location>
        <begin position="324"/>
        <end position="343"/>
    </location>
</feature>
<keyword evidence="10 14" id="KW-0472">Membrane</keyword>
<keyword evidence="6" id="KW-0256">Endoplasmic reticulum</keyword>
<comment type="caution">
    <text evidence="17">The sequence shown here is derived from an EMBL/GenBank/DDBJ whole genome shotgun (WGS) entry which is preliminary data.</text>
</comment>
<keyword evidence="4 12" id="KW-0479">Metal-binding</keyword>
<dbReference type="GO" id="GO:0004222">
    <property type="term" value="F:metalloendopeptidase activity"/>
    <property type="evidence" value="ECO:0007669"/>
    <property type="project" value="InterPro"/>
</dbReference>
<comment type="subcellular location">
    <subcellularLocation>
        <location evidence="1">Endoplasmic reticulum membrane</location>
        <topology evidence="1">Multi-pass membrane protein</topology>
    </subcellularLocation>
</comment>
<evidence type="ECO:0000256" key="9">
    <source>
        <dbReference type="ARBA" id="ARBA00023049"/>
    </source>
</evidence>
<dbReference type="AlphaFoldDB" id="A0A6B2M3M9"/>
<feature type="transmembrane region" description="Helical" evidence="14">
    <location>
        <begin position="174"/>
        <end position="198"/>
    </location>
</feature>
<evidence type="ECO:0000256" key="5">
    <source>
        <dbReference type="ARBA" id="ARBA00022801"/>
    </source>
</evidence>
<dbReference type="Gene3D" id="3.30.2010.10">
    <property type="entry name" value="Metalloproteases ('zincins'), catalytic domain"/>
    <property type="match status" value="1"/>
</dbReference>
<organism evidence="17 18">
    <name type="scientific">Oceanipulchritudo coccoides</name>
    <dbReference type="NCBI Taxonomy" id="2706888"/>
    <lineage>
        <taxon>Bacteria</taxon>
        <taxon>Pseudomonadati</taxon>
        <taxon>Verrucomicrobiota</taxon>
        <taxon>Opitutia</taxon>
        <taxon>Puniceicoccales</taxon>
        <taxon>Oceanipulchritudinaceae</taxon>
        <taxon>Oceanipulchritudo</taxon>
    </lineage>
</organism>
<feature type="transmembrane region" description="Helical" evidence="14">
    <location>
        <begin position="99"/>
        <end position="118"/>
    </location>
</feature>
<keyword evidence="18" id="KW-1185">Reference proteome</keyword>
<dbReference type="Pfam" id="PF16491">
    <property type="entry name" value="Peptidase_M48_N"/>
    <property type="match status" value="1"/>
</dbReference>
<evidence type="ECO:0000256" key="4">
    <source>
        <dbReference type="ARBA" id="ARBA00022723"/>
    </source>
</evidence>
<dbReference type="RefSeq" id="WP_163964036.1">
    <property type="nucleotide sequence ID" value="NZ_JAAGNX010000002.1"/>
</dbReference>
<keyword evidence="9 13" id="KW-0482">Metalloprotease</keyword>
<evidence type="ECO:0000256" key="10">
    <source>
        <dbReference type="ARBA" id="ARBA00023136"/>
    </source>
</evidence>
<evidence type="ECO:0000259" key="15">
    <source>
        <dbReference type="Pfam" id="PF01435"/>
    </source>
</evidence>
<feature type="transmembrane region" description="Helical" evidence="14">
    <location>
        <begin position="149"/>
        <end position="168"/>
    </location>
</feature>
<feature type="transmembrane region" description="Helical" evidence="14">
    <location>
        <begin position="289"/>
        <end position="309"/>
    </location>
</feature>
<comment type="cofactor">
    <cofactor evidence="12 13">
        <name>Zn(2+)</name>
        <dbReference type="ChEBI" id="CHEBI:29105"/>
    </cofactor>
    <text evidence="12 13">Binds 1 zinc ion per subunit.</text>
</comment>
<keyword evidence="2 13" id="KW-0645">Protease</keyword>
<keyword evidence="8 14" id="KW-1133">Transmembrane helix</keyword>
<protein>
    <submittedName>
        <fullName evidence="17">M48 family metallopeptidase</fullName>
    </submittedName>
</protein>
<dbReference type="CDD" id="cd07343">
    <property type="entry name" value="M48A_Zmpste24p_like"/>
    <property type="match status" value="1"/>
</dbReference>
<evidence type="ECO:0000256" key="7">
    <source>
        <dbReference type="ARBA" id="ARBA00022833"/>
    </source>
</evidence>
<feature type="binding site" evidence="12">
    <location>
        <position position="355"/>
    </location>
    <ligand>
        <name>Zn(2+)</name>
        <dbReference type="ChEBI" id="CHEBI:29105"/>
        <note>catalytic</note>
    </ligand>
</feature>
<dbReference type="InterPro" id="IPR001915">
    <property type="entry name" value="Peptidase_M48"/>
</dbReference>
<evidence type="ECO:0000256" key="13">
    <source>
        <dbReference type="RuleBase" id="RU003983"/>
    </source>
</evidence>
<feature type="domain" description="Peptidase M48" evidence="15">
    <location>
        <begin position="208"/>
        <end position="411"/>
    </location>
</feature>
<evidence type="ECO:0000256" key="1">
    <source>
        <dbReference type="ARBA" id="ARBA00004477"/>
    </source>
</evidence>
<accession>A0A6B2M3M9</accession>
<evidence type="ECO:0000256" key="12">
    <source>
        <dbReference type="PIRSR" id="PIRSR627057-2"/>
    </source>
</evidence>
<dbReference type="Proteomes" id="UP000478417">
    <property type="component" value="Unassembled WGS sequence"/>
</dbReference>
<evidence type="ECO:0000256" key="14">
    <source>
        <dbReference type="SAM" id="Phobius"/>
    </source>
</evidence>
<gene>
    <name evidence="17" type="ORF">G0Q06_07460</name>
</gene>
<feature type="binding site" evidence="12">
    <location>
        <position position="280"/>
    </location>
    <ligand>
        <name>Zn(2+)</name>
        <dbReference type="ChEBI" id="CHEBI:29105"/>
        <note>catalytic</note>
    </ligand>
</feature>
<evidence type="ECO:0000256" key="11">
    <source>
        <dbReference type="PIRSR" id="PIRSR627057-1"/>
    </source>
</evidence>
<dbReference type="GO" id="GO:0071586">
    <property type="term" value="P:CAAX-box protein processing"/>
    <property type="evidence" value="ECO:0007669"/>
    <property type="project" value="InterPro"/>
</dbReference>
<evidence type="ECO:0000256" key="3">
    <source>
        <dbReference type="ARBA" id="ARBA00022692"/>
    </source>
</evidence>
<dbReference type="InterPro" id="IPR027057">
    <property type="entry name" value="CAXX_Prtase_1"/>
</dbReference>
<evidence type="ECO:0000256" key="8">
    <source>
        <dbReference type="ARBA" id="ARBA00022989"/>
    </source>
</evidence>
<proteinExistence type="inferred from homology"/>
<feature type="active site" description="Proton donor" evidence="11">
    <location>
        <position position="359"/>
    </location>
</feature>
<dbReference type="PANTHER" id="PTHR10120">
    <property type="entry name" value="CAAX PRENYL PROTEASE 1"/>
    <property type="match status" value="1"/>
</dbReference>
<dbReference type="InterPro" id="IPR032456">
    <property type="entry name" value="Peptidase_M48_N"/>
</dbReference>
<feature type="domain" description="CAAX prenyl protease 1 N-terminal" evidence="16">
    <location>
        <begin position="30"/>
        <end position="203"/>
    </location>
</feature>
<reference evidence="17 18" key="1">
    <citation type="submission" date="2020-02" db="EMBL/GenBank/DDBJ databases">
        <title>Albibacoteraceae fam. nov., the first described family within the subdivision 4 Verrucomicrobia.</title>
        <authorList>
            <person name="Xi F."/>
        </authorList>
    </citation>
    <scope>NUCLEOTIDE SEQUENCE [LARGE SCALE GENOMIC DNA]</scope>
    <source>
        <strain evidence="17 18">CK1056</strain>
    </source>
</reference>
<evidence type="ECO:0000256" key="2">
    <source>
        <dbReference type="ARBA" id="ARBA00022670"/>
    </source>
</evidence>
<evidence type="ECO:0000313" key="18">
    <source>
        <dbReference type="Proteomes" id="UP000478417"/>
    </source>
</evidence>
<evidence type="ECO:0000259" key="16">
    <source>
        <dbReference type="Pfam" id="PF16491"/>
    </source>
</evidence>
<sequence>MNSFLLLIMALLVLKTLAEVWLDLLNRRSVLDKAGEVPEAYRDFIDAPTYEKSVSYTLAKNKLGIIETLFDAAILAVVLFSGLLPWLWNNTTGILGSGIWGQALSLFSVFLILGIPGLPFEWYRQFRLEERFGFNKSTMGLWIVDKLKGFAIGAALGIPALAFLIFLVGLSQYWWLWGFAAFVVLQLVMVVLYPMFILPLFNKFEDLPEGSLRQRLMDLGDRTGFKAKTILVMDGSKRSGHSNAYFTGFGRFRRIVLYDTLIEQMEETQLASVLAHEIGHYKLGHIPKLLLLSVISLFFSFLALGWLQGSGWFIEAFGFASTEAIGPVILLFALLAGLVTFWISPLTNALSRKHEYEADEFAKRALDDDPNPILQALRILSEKNLSNLTPHPVYSAFYYSHPTLLEREKSLLG</sequence>
<dbReference type="Pfam" id="PF01435">
    <property type="entry name" value="Peptidase_M48"/>
    <property type="match status" value="1"/>
</dbReference>
<dbReference type="EMBL" id="JAAGNX010000002">
    <property type="protein sequence ID" value="NDV62280.1"/>
    <property type="molecule type" value="Genomic_DNA"/>
</dbReference>
<evidence type="ECO:0000256" key="6">
    <source>
        <dbReference type="ARBA" id="ARBA00022824"/>
    </source>
</evidence>
<keyword evidence="3 14" id="KW-0812">Transmembrane</keyword>
<evidence type="ECO:0000313" key="17">
    <source>
        <dbReference type="EMBL" id="NDV62280.1"/>
    </source>
</evidence>
<keyword evidence="7 12" id="KW-0862">Zinc</keyword>
<keyword evidence="5 13" id="KW-0378">Hydrolase</keyword>
<dbReference type="GO" id="GO:0046872">
    <property type="term" value="F:metal ion binding"/>
    <property type="evidence" value="ECO:0007669"/>
    <property type="project" value="UniProtKB-KW"/>
</dbReference>
<dbReference type="FunFam" id="3.30.2010.10:FF:000002">
    <property type="entry name" value="CAAX prenyl protease"/>
    <property type="match status" value="1"/>
</dbReference>
<name>A0A6B2M3M9_9BACT</name>